<dbReference type="Pfam" id="PF06935">
    <property type="entry name" value="DUF1284"/>
    <property type="match status" value="1"/>
</dbReference>
<dbReference type="RefSeq" id="WP_096466746.1">
    <property type="nucleotide sequence ID" value="NZ_AP017312.1"/>
</dbReference>
<evidence type="ECO:0000313" key="1">
    <source>
        <dbReference type="EMBL" id="BAU29039.1"/>
    </source>
</evidence>
<gene>
    <name evidence="1" type="ORF">CB4_03217</name>
</gene>
<protein>
    <submittedName>
        <fullName evidence="1">Uncharacterized protein</fullName>
    </submittedName>
</protein>
<keyword evidence="2" id="KW-1185">Reference proteome</keyword>
<reference evidence="1 2" key="1">
    <citation type="submission" date="2015-12" db="EMBL/GenBank/DDBJ databases">
        <title>Genome sequence of Aneurinibacillus soli.</title>
        <authorList>
            <person name="Lee J.S."/>
            <person name="Lee K.C."/>
            <person name="Kim K.K."/>
            <person name="Lee B.W."/>
        </authorList>
    </citation>
    <scope>NUCLEOTIDE SEQUENCE [LARGE SCALE GENOMIC DNA]</scope>
    <source>
        <strain evidence="1 2">CB4</strain>
    </source>
</reference>
<sequence length="146" mass="16584">MKITTLRGHHLLCVHGFQGMGYSPSFVANMETIVQDIRDPACDVWLEVRMEFDDVCMACPHKGRTVCQAGEGSDPHVRAMDGRVIRHLRIERGGTYRKEWLMKRIARMVEPDDLDELCAGCSWLAQGVCKEGIRKLKARYMASECV</sequence>
<dbReference type="KEGG" id="asoc:CB4_03217"/>
<evidence type="ECO:0000313" key="2">
    <source>
        <dbReference type="Proteomes" id="UP000217696"/>
    </source>
</evidence>
<dbReference type="EMBL" id="AP017312">
    <property type="protein sequence ID" value="BAU29039.1"/>
    <property type="molecule type" value="Genomic_DNA"/>
</dbReference>
<dbReference type="InterPro" id="IPR009702">
    <property type="entry name" value="DUF1284"/>
</dbReference>
<dbReference type="OrthoDB" id="121064at2"/>
<accession>A0A0U5B6J9</accession>
<dbReference type="Proteomes" id="UP000217696">
    <property type="component" value="Chromosome"/>
</dbReference>
<name>A0A0U5B6J9_9BACL</name>
<dbReference type="AlphaFoldDB" id="A0A0U5B6J9"/>
<proteinExistence type="predicted"/>
<organism evidence="1 2">
    <name type="scientific">Aneurinibacillus soli</name>
    <dbReference type="NCBI Taxonomy" id="1500254"/>
    <lineage>
        <taxon>Bacteria</taxon>
        <taxon>Bacillati</taxon>
        <taxon>Bacillota</taxon>
        <taxon>Bacilli</taxon>
        <taxon>Bacillales</taxon>
        <taxon>Paenibacillaceae</taxon>
        <taxon>Aneurinibacillus group</taxon>
        <taxon>Aneurinibacillus</taxon>
    </lineage>
</organism>